<comment type="subunit">
    <text evidence="2">Homodimer.</text>
</comment>
<dbReference type="InterPro" id="IPR001557">
    <property type="entry name" value="L-lactate/malate_DH"/>
</dbReference>
<keyword evidence="6 12" id="KW-0560">Oxidoreductase</keyword>
<evidence type="ECO:0000256" key="1">
    <source>
        <dbReference type="ARBA" id="ARBA00008824"/>
    </source>
</evidence>
<proteinExistence type="inferred from homology"/>
<evidence type="ECO:0000259" key="14">
    <source>
        <dbReference type="Pfam" id="PF02866"/>
    </source>
</evidence>
<keyword evidence="7 11" id="KW-0520">NAD</keyword>
<dbReference type="NCBIfam" id="TIGR01772">
    <property type="entry name" value="MDH_euk_gproteo"/>
    <property type="match status" value="1"/>
</dbReference>
<evidence type="ECO:0000313" key="16">
    <source>
        <dbReference type="Proteomes" id="UP001152888"/>
    </source>
</evidence>
<protein>
    <recommendedName>
        <fullName evidence="4">Malate dehydrogenase, mitochondrial</fullName>
        <ecNumber evidence="3">1.1.1.37</ecNumber>
    </recommendedName>
</protein>
<dbReference type="FunFam" id="3.90.110.10:FF:000001">
    <property type="entry name" value="Malate dehydrogenase"/>
    <property type="match status" value="1"/>
</dbReference>
<keyword evidence="16" id="KW-1185">Reference proteome</keyword>
<dbReference type="EC" id="1.1.1.37" evidence="3"/>
<dbReference type="CDD" id="cd01337">
    <property type="entry name" value="MDH_glyoxysomal_mitochondrial"/>
    <property type="match status" value="1"/>
</dbReference>
<evidence type="ECO:0000313" key="15">
    <source>
        <dbReference type="EMBL" id="CAH1971825.1"/>
    </source>
</evidence>
<evidence type="ECO:0000256" key="5">
    <source>
        <dbReference type="ARBA" id="ARBA00022532"/>
    </source>
</evidence>
<dbReference type="AlphaFoldDB" id="A0A9P0KBC8"/>
<dbReference type="GO" id="GO:0019752">
    <property type="term" value="P:carboxylic acid metabolic process"/>
    <property type="evidence" value="ECO:0007669"/>
    <property type="project" value="InterPro"/>
</dbReference>
<name>A0A9P0KBC8_ACAOB</name>
<dbReference type="SUPFAM" id="SSF56327">
    <property type="entry name" value="LDH C-terminal domain-like"/>
    <property type="match status" value="1"/>
</dbReference>
<evidence type="ECO:0000256" key="10">
    <source>
        <dbReference type="PIRSR" id="PIRSR000102-2"/>
    </source>
</evidence>
<evidence type="ECO:0000256" key="7">
    <source>
        <dbReference type="ARBA" id="ARBA00023027"/>
    </source>
</evidence>
<dbReference type="Pfam" id="PF02866">
    <property type="entry name" value="Ldh_1_C"/>
    <property type="match status" value="1"/>
</dbReference>
<evidence type="ECO:0000256" key="4">
    <source>
        <dbReference type="ARBA" id="ARBA00016075"/>
    </source>
</evidence>
<gene>
    <name evidence="15" type="ORF">ACAOBT_LOCUS9630</name>
</gene>
<evidence type="ECO:0000256" key="8">
    <source>
        <dbReference type="ARBA" id="ARBA00048313"/>
    </source>
</evidence>
<feature type="binding site" evidence="11">
    <location>
        <position position="56"/>
    </location>
    <ligand>
        <name>NAD(+)</name>
        <dbReference type="ChEBI" id="CHEBI:57540"/>
    </ligand>
</feature>
<feature type="domain" description="Lactate/malate dehydrogenase N-terminal" evidence="13">
    <location>
        <begin position="25"/>
        <end position="173"/>
    </location>
</feature>
<feature type="domain" description="Lactate/malate dehydrogenase C-terminal" evidence="14">
    <location>
        <begin position="176"/>
        <end position="338"/>
    </location>
</feature>
<evidence type="ECO:0000256" key="12">
    <source>
        <dbReference type="RuleBase" id="RU003369"/>
    </source>
</evidence>
<sequence>MLSRIVRPTLTAARNFSTSQQNNYKVTVCGAAGGIGQPLSLLLKLNPLVTELNCYDIAPFTPGVACDLSHIETASKVKGYFFDRFAGQESLKDALNSADVVVIPAGVPRKPGMTRDDLFGSNASVVKTIFECASVACPDAIFCIITNPVNSCVPIACEVLKKANKLNPRRVFGVSTLDIVRANTFVGEMCGVNPKEVNVPVIGGHSGITIVPLFSRATPKVTIPADKLDALTKRVQEAGTEVVKAKAGHGSATLSMAYSGARFANNVMRALMGEPDVIECAYVMADVTDVDYFASPVKLGKCGIEQNCGVGDINEYETKLLCDALEQLKRDIQKGVDFANQDQKCKGAPE</sequence>
<dbReference type="SUPFAM" id="SSF51735">
    <property type="entry name" value="NAD(P)-binding Rossmann-fold domains"/>
    <property type="match status" value="1"/>
</dbReference>
<dbReference type="Pfam" id="PF00056">
    <property type="entry name" value="Ldh_1_N"/>
    <property type="match status" value="1"/>
</dbReference>
<dbReference type="PANTHER" id="PTHR11540">
    <property type="entry name" value="MALATE AND LACTATE DEHYDROGENASE"/>
    <property type="match status" value="1"/>
</dbReference>
<keyword evidence="5" id="KW-0816">Tricarboxylic acid cycle</keyword>
<dbReference type="PANTHER" id="PTHR11540:SF16">
    <property type="entry name" value="MALATE DEHYDROGENASE, MITOCHONDRIAL"/>
    <property type="match status" value="1"/>
</dbReference>
<feature type="binding site" evidence="11">
    <location>
        <begin position="30"/>
        <end position="36"/>
    </location>
    <ligand>
        <name>NAD(+)</name>
        <dbReference type="ChEBI" id="CHEBI:57540"/>
    </ligand>
</feature>
<dbReference type="EMBL" id="CAKOFQ010006790">
    <property type="protein sequence ID" value="CAH1971825.1"/>
    <property type="molecule type" value="Genomic_DNA"/>
</dbReference>
<evidence type="ECO:0000256" key="3">
    <source>
        <dbReference type="ARBA" id="ARBA00012995"/>
    </source>
</evidence>
<comment type="catalytic activity">
    <reaction evidence="8">
        <text>(S)-malate + NAD(+) = oxaloacetate + NADH + H(+)</text>
        <dbReference type="Rhea" id="RHEA:21432"/>
        <dbReference type="ChEBI" id="CHEBI:15378"/>
        <dbReference type="ChEBI" id="CHEBI:15589"/>
        <dbReference type="ChEBI" id="CHEBI:16452"/>
        <dbReference type="ChEBI" id="CHEBI:57540"/>
        <dbReference type="ChEBI" id="CHEBI:57945"/>
        <dbReference type="EC" id="1.1.1.37"/>
    </reaction>
</comment>
<comment type="similarity">
    <text evidence="1">Belongs to the LDH/MDH superfamily. MDH type 1 family.</text>
</comment>
<dbReference type="InterPro" id="IPR036291">
    <property type="entry name" value="NAD(P)-bd_dom_sf"/>
</dbReference>
<comment type="caution">
    <text evidence="15">The sequence shown here is derived from an EMBL/GenBank/DDBJ whole genome shotgun (WGS) entry which is preliminary data.</text>
</comment>
<dbReference type="GO" id="GO:0030060">
    <property type="term" value="F:L-malate dehydrogenase (NAD+) activity"/>
    <property type="evidence" value="ECO:0007669"/>
    <property type="project" value="UniProtKB-EC"/>
</dbReference>
<reference evidence="15" key="1">
    <citation type="submission" date="2022-03" db="EMBL/GenBank/DDBJ databases">
        <authorList>
            <person name="Sayadi A."/>
        </authorList>
    </citation>
    <scope>NUCLEOTIDE SEQUENCE</scope>
</reference>
<dbReference type="Gene3D" id="3.40.50.720">
    <property type="entry name" value="NAD(P)-binding Rossmann-like Domain"/>
    <property type="match status" value="1"/>
</dbReference>
<dbReference type="Gene3D" id="3.90.110.10">
    <property type="entry name" value="Lactate dehydrogenase/glycoside hydrolase, family 4, C-terminal"/>
    <property type="match status" value="1"/>
</dbReference>
<dbReference type="FunFam" id="3.40.50.720:FF:000013">
    <property type="entry name" value="Malate dehydrogenase"/>
    <property type="match status" value="1"/>
</dbReference>
<feature type="binding site" evidence="10">
    <location>
        <position position="115"/>
    </location>
    <ligand>
        <name>substrate</name>
    </ligand>
</feature>
<evidence type="ECO:0000259" key="13">
    <source>
        <dbReference type="Pfam" id="PF00056"/>
    </source>
</evidence>
<evidence type="ECO:0000256" key="9">
    <source>
        <dbReference type="PIRSR" id="PIRSR000102-1"/>
    </source>
</evidence>
<dbReference type="OrthoDB" id="755699at2759"/>
<evidence type="ECO:0000256" key="11">
    <source>
        <dbReference type="PIRSR" id="PIRSR000102-3"/>
    </source>
</evidence>
<feature type="binding site" evidence="10">
    <location>
        <position position="181"/>
    </location>
    <ligand>
        <name>substrate</name>
    </ligand>
</feature>
<feature type="binding site" evidence="10">
    <location>
        <position position="109"/>
    </location>
    <ligand>
        <name>substrate</name>
    </ligand>
</feature>
<dbReference type="PIRSF" id="PIRSF000102">
    <property type="entry name" value="Lac_mal_DH"/>
    <property type="match status" value="1"/>
</dbReference>
<evidence type="ECO:0000256" key="2">
    <source>
        <dbReference type="ARBA" id="ARBA00011738"/>
    </source>
</evidence>
<feature type="active site" description="Proton acceptor" evidence="9">
    <location>
        <position position="205"/>
    </location>
</feature>
<evidence type="ECO:0000256" key="6">
    <source>
        <dbReference type="ARBA" id="ARBA00023002"/>
    </source>
</evidence>
<dbReference type="InterPro" id="IPR010097">
    <property type="entry name" value="Malate_DH_type1"/>
</dbReference>
<dbReference type="Proteomes" id="UP001152888">
    <property type="component" value="Unassembled WGS sequence"/>
</dbReference>
<dbReference type="InterPro" id="IPR022383">
    <property type="entry name" value="Lactate/malate_DH_C"/>
</dbReference>
<feature type="binding site" evidence="11">
    <location>
        <begin position="145"/>
        <end position="147"/>
    </location>
    <ligand>
        <name>NAD(+)</name>
        <dbReference type="ChEBI" id="CHEBI:57540"/>
    </ligand>
</feature>
<dbReference type="InterPro" id="IPR015955">
    <property type="entry name" value="Lactate_DH/Glyco_Ohase_4_C"/>
</dbReference>
<dbReference type="InterPro" id="IPR001236">
    <property type="entry name" value="Lactate/malate_DH_N"/>
</dbReference>
<feature type="binding site" evidence="11">
    <location>
        <position position="122"/>
    </location>
    <ligand>
        <name>NAD(+)</name>
        <dbReference type="ChEBI" id="CHEBI:57540"/>
    </ligand>
</feature>
<feature type="binding site" evidence="10">
    <location>
        <position position="147"/>
    </location>
    <ligand>
        <name>substrate</name>
    </ligand>
</feature>
<dbReference type="GO" id="GO:0005739">
    <property type="term" value="C:mitochondrion"/>
    <property type="evidence" value="ECO:0007669"/>
    <property type="project" value="TreeGrafter"/>
</dbReference>
<dbReference type="GO" id="GO:0006099">
    <property type="term" value="P:tricarboxylic acid cycle"/>
    <property type="evidence" value="ECO:0007669"/>
    <property type="project" value="UniProtKB-KW"/>
</dbReference>
<accession>A0A9P0KBC8</accession>
<feature type="binding site" evidence="11">
    <location>
        <position position="256"/>
    </location>
    <ligand>
        <name>NAD(+)</name>
        <dbReference type="ChEBI" id="CHEBI:57540"/>
    </ligand>
</feature>
<organism evidence="15 16">
    <name type="scientific">Acanthoscelides obtectus</name>
    <name type="common">Bean weevil</name>
    <name type="synonym">Bruchus obtectus</name>
    <dbReference type="NCBI Taxonomy" id="200917"/>
    <lineage>
        <taxon>Eukaryota</taxon>
        <taxon>Metazoa</taxon>
        <taxon>Ecdysozoa</taxon>
        <taxon>Arthropoda</taxon>
        <taxon>Hexapoda</taxon>
        <taxon>Insecta</taxon>
        <taxon>Pterygota</taxon>
        <taxon>Neoptera</taxon>
        <taxon>Endopterygota</taxon>
        <taxon>Coleoptera</taxon>
        <taxon>Polyphaga</taxon>
        <taxon>Cucujiformia</taxon>
        <taxon>Chrysomeloidea</taxon>
        <taxon>Chrysomelidae</taxon>
        <taxon>Bruchinae</taxon>
        <taxon>Bruchini</taxon>
        <taxon>Acanthoscelides</taxon>
    </lineage>
</organism>